<organism evidence="6 7">
    <name type="scientific">Candidatus Barnesiella excrementipullorum</name>
    <dbReference type="NCBI Taxonomy" id="2838479"/>
    <lineage>
        <taxon>Bacteria</taxon>
        <taxon>Pseudomonadati</taxon>
        <taxon>Bacteroidota</taxon>
        <taxon>Bacteroidia</taxon>
        <taxon>Bacteroidales</taxon>
        <taxon>Barnesiellaceae</taxon>
        <taxon>Barnesiella</taxon>
    </lineage>
</organism>
<feature type="transmembrane region" description="Helical" evidence="5">
    <location>
        <begin position="60"/>
        <end position="81"/>
    </location>
</feature>
<protein>
    <submittedName>
        <fullName evidence="6">CvpA family protein</fullName>
    </submittedName>
</protein>
<dbReference type="GO" id="GO:0009403">
    <property type="term" value="P:toxin biosynthetic process"/>
    <property type="evidence" value="ECO:0007669"/>
    <property type="project" value="InterPro"/>
</dbReference>
<keyword evidence="3 5" id="KW-1133">Transmembrane helix</keyword>
<dbReference type="EMBL" id="DXFB01000135">
    <property type="protein sequence ID" value="HIX45573.1"/>
    <property type="molecule type" value="Genomic_DNA"/>
</dbReference>
<evidence type="ECO:0000313" key="7">
    <source>
        <dbReference type="Proteomes" id="UP000824246"/>
    </source>
</evidence>
<dbReference type="GO" id="GO:0016020">
    <property type="term" value="C:membrane"/>
    <property type="evidence" value="ECO:0007669"/>
    <property type="project" value="UniProtKB-SubCell"/>
</dbReference>
<name>A0A9D1VRR5_9BACT</name>
<sequence>MELQVIDYIVLVLIIVMVIWGFVRGIVCQIGDLAALVLGIIGSHLWGGTCAAWLQAHTSWEAVACSVIAYIGLFLLIYLTIRIMASFIKSLTKLVRLGWMDSVCGAFFGAFKLLLFASMIVNALLWIAPHASWWHDASFERSVSYPLIRDLLPWLLDAVWQ</sequence>
<proteinExistence type="predicted"/>
<dbReference type="Pfam" id="PF02674">
    <property type="entry name" value="Colicin_V"/>
    <property type="match status" value="1"/>
</dbReference>
<accession>A0A9D1VRR5</accession>
<feature type="transmembrane region" description="Helical" evidence="5">
    <location>
        <begin position="33"/>
        <end position="54"/>
    </location>
</feature>
<dbReference type="PANTHER" id="PTHR37306:SF1">
    <property type="entry name" value="COLICIN V PRODUCTION PROTEIN"/>
    <property type="match status" value="1"/>
</dbReference>
<dbReference type="InterPro" id="IPR003825">
    <property type="entry name" value="Colicin-V_CvpA"/>
</dbReference>
<reference evidence="6" key="2">
    <citation type="submission" date="2021-04" db="EMBL/GenBank/DDBJ databases">
        <authorList>
            <person name="Gilroy R."/>
        </authorList>
    </citation>
    <scope>NUCLEOTIDE SEQUENCE</scope>
    <source>
        <strain evidence="6">ChiHjej12B11-16260</strain>
    </source>
</reference>
<feature type="transmembrane region" description="Helical" evidence="5">
    <location>
        <begin position="6"/>
        <end position="26"/>
    </location>
</feature>
<comment type="caution">
    <text evidence="6">The sequence shown here is derived from an EMBL/GenBank/DDBJ whole genome shotgun (WGS) entry which is preliminary data.</text>
</comment>
<evidence type="ECO:0000256" key="3">
    <source>
        <dbReference type="ARBA" id="ARBA00022989"/>
    </source>
</evidence>
<dbReference type="Proteomes" id="UP000824246">
    <property type="component" value="Unassembled WGS sequence"/>
</dbReference>
<evidence type="ECO:0000256" key="5">
    <source>
        <dbReference type="SAM" id="Phobius"/>
    </source>
</evidence>
<dbReference type="PANTHER" id="PTHR37306">
    <property type="entry name" value="COLICIN V PRODUCTION PROTEIN"/>
    <property type="match status" value="1"/>
</dbReference>
<evidence type="ECO:0000256" key="2">
    <source>
        <dbReference type="ARBA" id="ARBA00022692"/>
    </source>
</evidence>
<evidence type="ECO:0000256" key="1">
    <source>
        <dbReference type="ARBA" id="ARBA00004141"/>
    </source>
</evidence>
<keyword evidence="2 5" id="KW-0812">Transmembrane</keyword>
<keyword evidence="4 5" id="KW-0472">Membrane</keyword>
<comment type="subcellular location">
    <subcellularLocation>
        <location evidence="1">Membrane</location>
        <topology evidence="1">Multi-pass membrane protein</topology>
    </subcellularLocation>
</comment>
<reference evidence="6" key="1">
    <citation type="journal article" date="2021" name="PeerJ">
        <title>Extensive microbial diversity within the chicken gut microbiome revealed by metagenomics and culture.</title>
        <authorList>
            <person name="Gilroy R."/>
            <person name="Ravi A."/>
            <person name="Getino M."/>
            <person name="Pursley I."/>
            <person name="Horton D.L."/>
            <person name="Alikhan N.F."/>
            <person name="Baker D."/>
            <person name="Gharbi K."/>
            <person name="Hall N."/>
            <person name="Watson M."/>
            <person name="Adriaenssens E.M."/>
            <person name="Foster-Nyarko E."/>
            <person name="Jarju S."/>
            <person name="Secka A."/>
            <person name="Antonio M."/>
            <person name="Oren A."/>
            <person name="Chaudhuri R.R."/>
            <person name="La Ragione R."/>
            <person name="Hildebrand F."/>
            <person name="Pallen M.J."/>
        </authorList>
    </citation>
    <scope>NUCLEOTIDE SEQUENCE</scope>
    <source>
        <strain evidence="6">ChiHjej12B11-16260</strain>
    </source>
</reference>
<feature type="transmembrane region" description="Helical" evidence="5">
    <location>
        <begin position="102"/>
        <end position="128"/>
    </location>
</feature>
<evidence type="ECO:0000313" key="6">
    <source>
        <dbReference type="EMBL" id="HIX45573.1"/>
    </source>
</evidence>
<gene>
    <name evidence="6" type="ORF">H9982_05070</name>
</gene>
<dbReference type="AlphaFoldDB" id="A0A9D1VRR5"/>
<evidence type="ECO:0000256" key="4">
    <source>
        <dbReference type="ARBA" id="ARBA00023136"/>
    </source>
</evidence>